<proteinExistence type="predicted"/>
<dbReference type="Proteomes" id="UP001234202">
    <property type="component" value="Unassembled WGS sequence"/>
</dbReference>
<accession>A0ACC2XJ13</accession>
<protein>
    <submittedName>
        <fullName evidence="1">Uncharacterized protein</fullName>
    </submittedName>
</protein>
<gene>
    <name evidence="1" type="ORF">QFC24_003849</name>
</gene>
<organism evidence="1 2">
    <name type="scientific">Naganishia onofrii</name>
    <dbReference type="NCBI Taxonomy" id="1851511"/>
    <lineage>
        <taxon>Eukaryota</taxon>
        <taxon>Fungi</taxon>
        <taxon>Dikarya</taxon>
        <taxon>Basidiomycota</taxon>
        <taxon>Agaricomycotina</taxon>
        <taxon>Tremellomycetes</taxon>
        <taxon>Filobasidiales</taxon>
        <taxon>Filobasidiaceae</taxon>
        <taxon>Naganishia</taxon>
    </lineage>
</organism>
<name>A0ACC2XJ13_9TREE</name>
<sequence>MNSATLMRMIIIRRRMRQFREQAQALPTTNTQTYPSNYQQPQNNSYYTAQFQPPPGAPPVSKPPQTYQPSAAGQYGGVGGVQEHDYEYRQAEENRRLEEEEARRLGTEPPPPTYDAVTGRMNSNSK</sequence>
<keyword evidence="2" id="KW-1185">Reference proteome</keyword>
<reference evidence="1" key="1">
    <citation type="submission" date="2023-04" db="EMBL/GenBank/DDBJ databases">
        <title>Draft Genome sequencing of Naganishia species isolated from polar environments using Oxford Nanopore Technology.</title>
        <authorList>
            <person name="Leo P."/>
            <person name="Venkateswaran K."/>
        </authorList>
    </citation>
    <scope>NUCLEOTIDE SEQUENCE</scope>
    <source>
        <strain evidence="1">DBVPG 5303</strain>
    </source>
</reference>
<dbReference type="EMBL" id="JASBWV010000012">
    <property type="protein sequence ID" value="KAJ9123633.1"/>
    <property type="molecule type" value="Genomic_DNA"/>
</dbReference>
<evidence type="ECO:0000313" key="1">
    <source>
        <dbReference type="EMBL" id="KAJ9123633.1"/>
    </source>
</evidence>
<evidence type="ECO:0000313" key="2">
    <source>
        <dbReference type="Proteomes" id="UP001234202"/>
    </source>
</evidence>
<comment type="caution">
    <text evidence="1">The sequence shown here is derived from an EMBL/GenBank/DDBJ whole genome shotgun (WGS) entry which is preliminary data.</text>
</comment>